<dbReference type="EMBL" id="JAMZEK010000003">
    <property type="protein sequence ID" value="MCP1375362.1"/>
    <property type="molecule type" value="Genomic_DNA"/>
</dbReference>
<evidence type="ECO:0000313" key="1">
    <source>
        <dbReference type="EMBL" id="MCP1375362.1"/>
    </source>
</evidence>
<name>A0ABT1FGQ1_9GAMM</name>
<comment type="caution">
    <text evidence="1">The sequence shown here is derived from an EMBL/GenBank/DDBJ whole genome shotgun (WGS) entry which is preliminary data.</text>
</comment>
<protein>
    <submittedName>
        <fullName evidence="1">Uncharacterized protein</fullName>
    </submittedName>
</protein>
<proteinExistence type="predicted"/>
<reference evidence="1 2" key="1">
    <citation type="submission" date="2022-06" db="EMBL/GenBank/DDBJ databases">
        <title>Dyella sp. Sa strain:Sa Genome sequencing.</title>
        <authorList>
            <person name="Park S."/>
        </authorList>
    </citation>
    <scope>NUCLEOTIDE SEQUENCE [LARGE SCALE GENOMIC DNA]</scope>
    <source>
        <strain evidence="1 2">Sa</strain>
    </source>
</reference>
<gene>
    <name evidence="1" type="ORF">NC595_15030</name>
</gene>
<organism evidence="1 2">
    <name type="scientific">Dyella lutea</name>
    <dbReference type="NCBI Taxonomy" id="2950441"/>
    <lineage>
        <taxon>Bacteria</taxon>
        <taxon>Pseudomonadati</taxon>
        <taxon>Pseudomonadota</taxon>
        <taxon>Gammaproteobacteria</taxon>
        <taxon>Lysobacterales</taxon>
        <taxon>Rhodanobacteraceae</taxon>
        <taxon>Dyella</taxon>
    </lineage>
</organism>
<accession>A0ABT1FGQ1</accession>
<dbReference type="Proteomes" id="UP001204615">
    <property type="component" value="Unassembled WGS sequence"/>
</dbReference>
<dbReference type="RefSeq" id="WP_253567803.1">
    <property type="nucleotide sequence ID" value="NZ_JAMZEK010000003.1"/>
</dbReference>
<keyword evidence="2" id="KW-1185">Reference proteome</keyword>
<evidence type="ECO:0000313" key="2">
    <source>
        <dbReference type="Proteomes" id="UP001204615"/>
    </source>
</evidence>
<sequence length="75" mass="8623">MSTHTCHWPGCNRPVPPAKWGCRPHWYQLPLEIRMRISAAYVSGQEITKTPSRAYIEAAREAQDWIRAKQQGECA</sequence>